<dbReference type="InterPro" id="IPR011262">
    <property type="entry name" value="DNA-dir_RNA_pol_insert"/>
</dbReference>
<proteinExistence type="inferred from homology"/>
<protein>
    <recommendedName>
        <fullName evidence="3 11">DNA-directed RNA polymerase subunit alpha</fullName>
        <shortName evidence="11">RNAP subunit alpha</shortName>
        <ecNumber evidence="2 11">2.7.7.6</ecNumber>
    </recommendedName>
    <alternativeName>
        <fullName evidence="9 11">RNA polymerase subunit alpha</fullName>
    </alternativeName>
    <alternativeName>
        <fullName evidence="8 11">Transcriptase subunit alpha</fullName>
    </alternativeName>
</protein>
<evidence type="ECO:0000256" key="9">
    <source>
        <dbReference type="ARBA" id="ARBA00033070"/>
    </source>
</evidence>
<keyword evidence="7 11" id="KW-0804">Transcription</keyword>
<feature type="region of interest" description="Alpha N-terminal domain (alpha-NTD)" evidence="11">
    <location>
        <begin position="1"/>
        <end position="234"/>
    </location>
</feature>
<dbReference type="InterPro" id="IPR011263">
    <property type="entry name" value="DNA-dir_RNA_pol_RpoA/D/Rpb3"/>
</dbReference>
<dbReference type="Gene3D" id="1.10.150.20">
    <property type="entry name" value="5' to 3' exonuclease, C-terminal subdomain"/>
    <property type="match status" value="1"/>
</dbReference>
<dbReference type="SUPFAM" id="SSF55257">
    <property type="entry name" value="RBP11-like subunits of RNA polymerase"/>
    <property type="match status" value="1"/>
</dbReference>
<reference evidence="13 14" key="1">
    <citation type="submission" date="2019-08" db="EMBL/GenBank/DDBJ databases">
        <title>In-depth cultivation of the pig gut microbiome towards novel bacterial diversity and tailored functional studies.</title>
        <authorList>
            <person name="Wylensek D."/>
            <person name="Hitch T.C.A."/>
            <person name="Clavel T."/>
        </authorList>
    </citation>
    <scope>NUCLEOTIDE SEQUENCE [LARGE SCALE GENOMIC DNA]</scope>
    <source>
        <strain evidence="13 14">WCA-693-APC-5D-A</strain>
    </source>
</reference>
<dbReference type="AlphaFoldDB" id="A0A6I2U8S4"/>
<dbReference type="Gene3D" id="2.170.120.12">
    <property type="entry name" value="DNA-directed RNA polymerase, insert domain"/>
    <property type="match status" value="1"/>
</dbReference>
<evidence type="ECO:0000256" key="11">
    <source>
        <dbReference type="HAMAP-Rule" id="MF_00059"/>
    </source>
</evidence>
<comment type="catalytic activity">
    <reaction evidence="10 11">
        <text>RNA(n) + a ribonucleoside 5'-triphosphate = RNA(n+1) + diphosphate</text>
        <dbReference type="Rhea" id="RHEA:21248"/>
        <dbReference type="Rhea" id="RHEA-COMP:14527"/>
        <dbReference type="Rhea" id="RHEA-COMP:17342"/>
        <dbReference type="ChEBI" id="CHEBI:33019"/>
        <dbReference type="ChEBI" id="CHEBI:61557"/>
        <dbReference type="ChEBI" id="CHEBI:140395"/>
        <dbReference type="EC" id="2.7.7.6"/>
    </reaction>
</comment>
<dbReference type="Pfam" id="PF01193">
    <property type="entry name" value="RNA_pol_L"/>
    <property type="match status" value="1"/>
</dbReference>
<keyword evidence="14" id="KW-1185">Reference proteome</keyword>
<dbReference type="GO" id="GO:0003899">
    <property type="term" value="F:DNA-directed RNA polymerase activity"/>
    <property type="evidence" value="ECO:0007669"/>
    <property type="project" value="UniProtKB-UniRule"/>
</dbReference>
<dbReference type="SMART" id="SM00662">
    <property type="entry name" value="RPOLD"/>
    <property type="match status" value="1"/>
</dbReference>
<dbReference type="Proteomes" id="UP000433181">
    <property type="component" value="Unassembled WGS sequence"/>
</dbReference>
<evidence type="ECO:0000313" key="13">
    <source>
        <dbReference type="EMBL" id="MSU07913.1"/>
    </source>
</evidence>
<dbReference type="NCBIfam" id="TIGR02027">
    <property type="entry name" value="rpoA"/>
    <property type="match status" value="1"/>
</dbReference>
<dbReference type="GO" id="GO:0006351">
    <property type="term" value="P:DNA-templated transcription"/>
    <property type="evidence" value="ECO:0007669"/>
    <property type="project" value="UniProtKB-UniRule"/>
</dbReference>
<dbReference type="GeneID" id="96777826"/>
<dbReference type="RefSeq" id="WP_154405955.1">
    <property type="nucleotide sequence ID" value="NZ_JAQXJM010000152.1"/>
</dbReference>
<dbReference type="GO" id="GO:0003677">
    <property type="term" value="F:DNA binding"/>
    <property type="evidence" value="ECO:0007669"/>
    <property type="project" value="UniProtKB-UniRule"/>
</dbReference>
<dbReference type="EMBL" id="VUNR01000004">
    <property type="protein sequence ID" value="MSU07913.1"/>
    <property type="molecule type" value="Genomic_DNA"/>
</dbReference>
<comment type="function">
    <text evidence="11">DNA-dependent RNA polymerase catalyzes the transcription of DNA into RNA using the four ribonucleoside triphosphates as substrates.</text>
</comment>
<sequence length="337" mass="37113">MIEIATPKIEIQENNEDLCYGKFVCEPMTRGYGITIGNSMRRILLSSIQGAAITSVKIEGVLHEFSTVPGVRDDVTNIVLHLKELCLKMHSDEPKVIRIDVKGEKEVTAADIIHDADIEILNPDLHIATVNEAGSLKIDMVVEHGLGYVPAEKKKTQDHTIGVILVDSIFSPIRRVNYKVEDIRVGDAVDYDKLTLEVWTDGSIQPETAVSKAAAILISRLKLFQNLTVLPEIEAVPEVEAEESGESAASNPELDSILATKVEDMDLTVRSFNCLMRADIKTVGDLVSKTEEEIMKVRNLGRKSLDEVKDKLKSMGLSLKESDASKLGDYLADDSEA</sequence>
<dbReference type="EC" id="2.7.7.6" evidence="2 11"/>
<comment type="subunit">
    <text evidence="11">Homodimer. The RNAP catalytic core consists of 2 alpha, 1 beta, 1 beta' and 1 omega subunit. When a sigma factor is associated with the core the holoenzyme is formed, which can initiate transcription.</text>
</comment>
<evidence type="ECO:0000259" key="12">
    <source>
        <dbReference type="SMART" id="SM00662"/>
    </source>
</evidence>
<dbReference type="GO" id="GO:0046983">
    <property type="term" value="F:protein dimerization activity"/>
    <property type="evidence" value="ECO:0007669"/>
    <property type="project" value="InterPro"/>
</dbReference>
<dbReference type="GO" id="GO:0005737">
    <property type="term" value="C:cytoplasm"/>
    <property type="evidence" value="ECO:0007669"/>
    <property type="project" value="UniProtKB-ARBA"/>
</dbReference>
<dbReference type="HAMAP" id="MF_00059">
    <property type="entry name" value="RNApol_bact_RpoA"/>
    <property type="match status" value="1"/>
</dbReference>
<keyword evidence="4 11" id="KW-0240">DNA-directed RNA polymerase</keyword>
<dbReference type="SUPFAM" id="SSF56553">
    <property type="entry name" value="Insert subdomain of RNA polymerase alpha subunit"/>
    <property type="match status" value="1"/>
</dbReference>
<dbReference type="CDD" id="cd06928">
    <property type="entry name" value="RNAP_alpha_NTD"/>
    <property type="match status" value="1"/>
</dbReference>
<dbReference type="NCBIfam" id="NF003519">
    <property type="entry name" value="PRK05182.2-5"/>
    <property type="match status" value="1"/>
</dbReference>
<evidence type="ECO:0000256" key="8">
    <source>
        <dbReference type="ARBA" id="ARBA00032524"/>
    </source>
</evidence>
<evidence type="ECO:0000256" key="1">
    <source>
        <dbReference type="ARBA" id="ARBA00007123"/>
    </source>
</evidence>
<organism evidence="13 14">
    <name type="scientific">Anaerovibrio slackiae</name>
    <dbReference type="NCBI Taxonomy" id="2652309"/>
    <lineage>
        <taxon>Bacteria</taxon>
        <taxon>Bacillati</taxon>
        <taxon>Bacillota</taxon>
        <taxon>Negativicutes</taxon>
        <taxon>Selenomonadales</taxon>
        <taxon>Selenomonadaceae</taxon>
        <taxon>Anaerovibrio</taxon>
    </lineage>
</organism>
<dbReference type="FunFam" id="1.10.150.20:FF:000001">
    <property type="entry name" value="DNA-directed RNA polymerase subunit alpha"/>
    <property type="match status" value="1"/>
</dbReference>
<dbReference type="InterPro" id="IPR036603">
    <property type="entry name" value="RBP11-like"/>
</dbReference>
<dbReference type="Pfam" id="PF01000">
    <property type="entry name" value="RNA_pol_A_bac"/>
    <property type="match status" value="1"/>
</dbReference>
<dbReference type="NCBIfam" id="NF003513">
    <property type="entry name" value="PRK05182.1-2"/>
    <property type="match status" value="1"/>
</dbReference>
<gene>
    <name evidence="11" type="primary">rpoA</name>
    <name evidence="13" type="ORF">FYJ84_02770</name>
</gene>
<dbReference type="InterPro" id="IPR036643">
    <property type="entry name" value="RNApol_insert_sf"/>
</dbReference>
<keyword evidence="5 11" id="KW-0808">Transferase</keyword>
<dbReference type="Gene3D" id="3.30.1360.10">
    <property type="entry name" value="RNA polymerase, RBP11-like subunit"/>
    <property type="match status" value="1"/>
</dbReference>
<comment type="domain">
    <text evidence="11">The N-terminal domain is essential for RNAP assembly and basal transcription, whereas the C-terminal domain is involved in interaction with transcriptional regulators and with upstream promoter elements.</text>
</comment>
<accession>A0A6I2U8S4</accession>
<name>A0A6I2U8S4_9FIRM</name>
<evidence type="ECO:0000256" key="7">
    <source>
        <dbReference type="ARBA" id="ARBA00023163"/>
    </source>
</evidence>
<evidence type="ECO:0000256" key="4">
    <source>
        <dbReference type="ARBA" id="ARBA00022478"/>
    </source>
</evidence>
<comment type="caution">
    <text evidence="13">The sequence shown here is derived from an EMBL/GenBank/DDBJ whole genome shotgun (WGS) entry which is preliminary data.</text>
</comment>
<dbReference type="InterPro" id="IPR011260">
    <property type="entry name" value="RNAP_asu_C"/>
</dbReference>
<feature type="domain" description="DNA-directed RNA polymerase RpoA/D/Rpb3-type" evidence="12">
    <location>
        <begin position="20"/>
        <end position="227"/>
    </location>
</feature>
<evidence type="ECO:0000256" key="2">
    <source>
        <dbReference type="ARBA" id="ARBA00012418"/>
    </source>
</evidence>
<dbReference type="SUPFAM" id="SSF47789">
    <property type="entry name" value="C-terminal domain of RNA polymerase alpha subunit"/>
    <property type="match status" value="1"/>
</dbReference>
<evidence type="ECO:0000256" key="3">
    <source>
        <dbReference type="ARBA" id="ARBA00015972"/>
    </source>
</evidence>
<comment type="similarity">
    <text evidence="1 11">Belongs to the RNA polymerase alpha chain family.</text>
</comment>
<evidence type="ECO:0000313" key="14">
    <source>
        <dbReference type="Proteomes" id="UP000433181"/>
    </source>
</evidence>
<dbReference type="Pfam" id="PF03118">
    <property type="entry name" value="RNA_pol_A_CTD"/>
    <property type="match status" value="1"/>
</dbReference>
<dbReference type="FunFam" id="2.170.120.12:FF:000001">
    <property type="entry name" value="DNA-directed RNA polymerase subunit alpha"/>
    <property type="match status" value="1"/>
</dbReference>
<feature type="region of interest" description="Alpha C-terminal domain (alpha-CTD)" evidence="11">
    <location>
        <begin position="254"/>
        <end position="337"/>
    </location>
</feature>
<keyword evidence="6 11" id="KW-0548">Nucleotidyltransferase</keyword>
<dbReference type="GO" id="GO:0000428">
    <property type="term" value="C:DNA-directed RNA polymerase complex"/>
    <property type="evidence" value="ECO:0007669"/>
    <property type="project" value="UniProtKB-KW"/>
</dbReference>
<dbReference type="NCBIfam" id="NF003515">
    <property type="entry name" value="PRK05182.2-1"/>
    <property type="match status" value="1"/>
</dbReference>
<evidence type="ECO:0000256" key="6">
    <source>
        <dbReference type="ARBA" id="ARBA00022695"/>
    </source>
</evidence>
<evidence type="ECO:0000256" key="5">
    <source>
        <dbReference type="ARBA" id="ARBA00022679"/>
    </source>
</evidence>
<evidence type="ECO:0000256" key="10">
    <source>
        <dbReference type="ARBA" id="ARBA00048552"/>
    </source>
</evidence>
<dbReference type="InterPro" id="IPR011773">
    <property type="entry name" value="DNA-dir_RpoA"/>
</dbReference>